<keyword evidence="4 6" id="KW-0472">Membrane</keyword>
<organism evidence="7 8">
    <name type="scientific">Malassezia caprae</name>
    <dbReference type="NCBI Taxonomy" id="1381934"/>
    <lineage>
        <taxon>Eukaryota</taxon>
        <taxon>Fungi</taxon>
        <taxon>Dikarya</taxon>
        <taxon>Basidiomycota</taxon>
        <taxon>Ustilaginomycotina</taxon>
        <taxon>Malasseziomycetes</taxon>
        <taxon>Malasseziales</taxon>
        <taxon>Malasseziaceae</taxon>
        <taxon>Malassezia</taxon>
    </lineage>
</organism>
<feature type="transmembrane region" description="Helical" evidence="6">
    <location>
        <begin position="164"/>
        <end position="181"/>
    </location>
</feature>
<dbReference type="GO" id="GO:0032588">
    <property type="term" value="C:trans-Golgi network membrane"/>
    <property type="evidence" value="ECO:0007669"/>
    <property type="project" value="TreeGrafter"/>
</dbReference>
<feature type="transmembrane region" description="Helical" evidence="6">
    <location>
        <begin position="193"/>
        <end position="214"/>
    </location>
</feature>
<evidence type="ECO:0000256" key="5">
    <source>
        <dbReference type="SAM" id="MobiDB-lite"/>
    </source>
</evidence>
<name>A0AAF0E7B2_9BASI</name>
<evidence type="ECO:0000256" key="6">
    <source>
        <dbReference type="SAM" id="Phobius"/>
    </source>
</evidence>
<dbReference type="GO" id="GO:0055038">
    <property type="term" value="C:recycling endosome membrane"/>
    <property type="evidence" value="ECO:0007669"/>
    <property type="project" value="TreeGrafter"/>
</dbReference>
<dbReference type="PANTHER" id="PTHR10687">
    <property type="entry name" value="SECRETORY CARRIER-ASSOCIATED MEMBRANE PROTEIN SCAMP"/>
    <property type="match status" value="1"/>
</dbReference>
<evidence type="ECO:0000256" key="2">
    <source>
        <dbReference type="ARBA" id="ARBA00022692"/>
    </source>
</evidence>
<proteinExistence type="predicted"/>
<feature type="transmembrane region" description="Helical" evidence="6">
    <location>
        <begin position="133"/>
        <end position="158"/>
    </location>
</feature>
<evidence type="ECO:0000313" key="7">
    <source>
        <dbReference type="EMBL" id="WFD19631.1"/>
    </source>
</evidence>
<keyword evidence="2 6" id="KW-0812">Transmembrane</keyword>
<dbReference type="AlphaFoldDB" id="A0AAF0E7B2"/>
<feature type="region of interest" description="Disordered" evidence="5">
    <location>
        <begin position="1"/>
        <end position="44"/>
    </location>
</feature>
<dbReference type="GO" id="GO:0015031">
    <property type="term" value="P:protein transport"/>
    <property type="evidence" value="ECO:0007669"/>
    <property type="project" value="InterPro"/>
</dbReference>
<dbReference type="InterPro" id="IPR007273">
    <property type="entry name" value="SCAMP"/>
</dbReference>
<accession>A0AAF0E7B2</accession>
<feature type="transmembrane region" description="Helical" evidence="6">
    <location>
        <begin position="234"/>
        <end position="260"/>
    </location>
</feature>
<evidence type="ECO:0000256" key="4">
    <source>
        <dbReference type="ARBA" id="ARBA00023136"/>
    </source>
</evidence>
<keyword evidence="8" id="KW-1185">Reference proteome</keyword>
<evidence type="ECO:0008006" key="9">
    <source>
        <dbReference type="Google" id="ProtNLM"/>
    </source>
</evidence>
<evidence type="ECO:0000313" key="8">
    <source>
        <dbReference type="Proteomes" id="UP001220961"/>
    </source>
</evidence>
<evidence type="ECO:0000256" key="3">
    <source>
        <dbReference type="ARBA" id="ARBA00022989"/>
    </source>
</evidence>
<evidence type="ECO:0000256" key="1">
    <source>
        <dbReference type="ARBA" id="ARBA00004141"/>
    </source>
</evidence>
<reference evidence="7" key="1">
    <citation type="submission" date="2023-03" db="EMBL/GenBank/DDBJ databases">
        <title>Mating type loci evolution in Malassezia.</title>
        <authorList>
            <person name="Coelho M.A."/>
        </authorList>
    </citation>
    <scope>NUCLEOTIDE SEQUENCE</scope>
    <source>
        <strain evidence="7">CBS 10434</strain>
    </source>
</reference>
<dbReference type="Pfam" id="PF04144">
    <property type="entry name" value="SCAMP"/>
    <property type="match status" value="1"/>
</dbReference>
<protein>
    <recommendedName>
        <fullName evidence="9">Scamp-domain-containing protein</fullName>
    </recommendedName>
</protein>
<dbReference type="Proteomes" id="UP001220961">
    <property type="component" value="Chromosome 3"/>
</dbReference>
<dbReference type="EMBL" id="CP119910">
    <property type="protein sequence ID" value="WFD19631.1"/>
    <property type="molecule type" value="Genomic_DNA"/>
</dbReference>
<keyword evidence="3 6" id="KW-1133">Transmembrane helix</keyword>
<comment type="subcellular location">
    <subcellularLocation>
        <location evidence="1">Membrane</location>
        <topology evidence="1">Multi-pass membrane protein</topology>
    </subcellularLocation>
</comment>
<gene>
    <name evidence="7" type="ORF">MCAP1_001867</name>
</gene>
<dbReference type="PANTHER" id="PTHR10687:SF90">
    <property type="entry name" value="SECRETORY CARRIER MEMBRANE PROTEIN"/>
    <property type="match status" value="1"/>
</dbReference>
<sequence length="296" mass="33606">MSAGHRDSNPFDDPSVQSAVRGGDFDDLEASPFETASLKDGAYTAPIDLDDQADEIYPTSTHGTAPAHSMHMEDLQRRERELEERERELDARTEHMRRFGRNNWPPFYPIVYHDISSEIPPDSQTTMLQVYRLWLLLVATLLLNFAACVVLFVSMGHISDLVDSIVYLVVITAASFFLWYRPLYFGLMKEHSLFFYVYFLFCGCHLLFSIYAVIGPPSTGCAGFFNMTNAFSRNYIAAGVLSAITAAGFLVQGLGHAWYYRLIWQHNNEQGHSFSQAKTELASHGMRAYFFNSSRM</sequence>